<evidence type="ECO:0000313" key="2">
    <source>
        <dbReference type="EMBL" id="PJK17276.1"/>
    </source>
</evidence>
<dbReference type="Pfam" id="PF10694">
    <property type="entry name" value="DUF2500"/>
    <property type="match status" value="1"/>
</dbReference>
<evidence type="ECO:0000256" key="1">
    <source>
        <dbReference type="SAM" id="Phobius"/>
    </source>
</evidence>
<dbReference type="OrthoDB" id="282886at2"/>
<keyword evidence="1" id="KW-0472">Membrane</keyword>
<feature type="transmembrane region" description="Helical" evidence="1">
    <location>
        <begin position="12"/>
        <end position="32"/>
    </location>
</feature>
<keyword evidence="1" id="KW-0812">Transmembrane</keyword>
<reference evidence="2 3" key="1">
    <citation type="submission" date="2017-10" db="EMBL/GenBank/DDBJ databases">
        <title>Draft genome of Chryseomicrobium casticus sp. nov.</title>
        <authorList>
            <person name="Chakraborty R."/>
            <person name="Saha T."/>
        </authorList>
    </citation>
    <scope>NUCLEOTIDE SEQUENCE [LARGE SCALE GENOMIC DNA]</scope>
    <source>
        <strain evidence="2 3">ET03</strain>
    </source>
</reference>
<comment type="caution">
    <text evidence="2">The sequence shown here is derived from an EMBL/GenBank/DDBJ whole genome shotgun (WGS) entry which is preliminary data.</text>
</comment>
<dbReference type="EMBL" id="PCGR01000002">
    <property type="protein sequence ID" value="PJK17276.1"/>
    <property type="molecule type" value="Genomic_DNA"/>
</dbReference>
<name>A0A2M9F1D3_9BACL</name>
<keyword evidence="3" id="KW-1185">Reference proteome</keyword>
<keyword evidence="1" id="KW-1133">Transmembrane helix</keyword>
<dbReference type="InterPro" id="IPR019635">
    <property type="entry name" value="DUF2500"/>
</dbReference>
<gene>
    <name evidence="2" type="ORF">CQS04_05775</name>
</gene>
<dbReference type="Proteomes" id="UP000228680">
    <property type="component" value="Unassembled WGS sequence"/>
</dbReference>
<organism evidence="2 3">
    <name type="scientific">Chryseomicrobium excrementi</name>
    <dbReference type="NCBI Taxonomy" id="2041346"/>
    <lineage>
        <taxon>Bacteria</taxon>
        <taxon>Bacillati</taxon>
        <taxon>Bacillota</taxon>
        <taxon>Bacilli</taxon>
        <taxon>Bacillales</taxon>
        <taxon>Caryophanaceae</taxon>
        <taxon>Chryseomicrobium</taxon>
    </lineage>
</organism>
<sequence>MFGFMDTFGTTFIVVVFVIVISAFIFGIGGSIKTWSKNNNSPQLTIPATVKTKRTKTSGGHGDASASTWYYVTFEVQSGDRMELPVRGHEFGQLAEDDLGLLTFQGTRFINFERQIEPRT</sequence>
<dbReference type="AlphaFoldDB" id="A0A2M9F1D3"/>
<dbReference type="Gene3D" id="2.40.50.660">
    <property type="match status" value="1"/>
</dbReference>
<evidence type="ECO:0000313" key="3">
    <source>
        <dbReference type="Proteomes" id="UP000228680"/>
    </source>
</evidence>
<evidence type="ECO:0008006" key="4">
    <source>
        <dbReference type="Google" id="ProtNLM"/>
    </source>
</evidence>
<accession>A0A2M9F1D3</accession>
<proteinExistence type="predicted"/>
<protein>
    <recommendedName>
        <fullName evidence="4">DUF2500 domain-containing protein</fullName>
    </recommendedName>
</protein>